<evidence type="ECO:0000256" key="1">
    <source>
        <dbReference type="SAM" id="MobiDB-lite"/>
    </source>
</evidence>
<dbReference type="EMBL" id="CAJHNJ030000551">
    <property type="protein sequence ID" value="CAG9138291.1"/>
    <property type="molecule type" value="Genomic_DNA"/>
</dbReference>
<feature type="region of interest" description="Disordered" evidence="1">
    <location>
        <begin position="1"/>
        <end position="28"/>
    </location>
</feature>
<reference evidence="2" key="1">
    <citation type="submission" date="2020-11" db="EMBL/GenBank/DDBJ databases">
        <authorList>
            <person name="Whiteford S."/>
        </authorList>
    </citation>
    <scope>NUCLEOTIDE SEQUENCE</scope>
</reference>
<proteinExistence type="predicted"/>
<sequence>MDHKCPAGASRDQYSRRPRPALSPPAPYSSTLLVQRIKRLTNVTGEPTNRVYLMKTVEDAPPTVGDDLQIFTFPSRSVLIAVITQRRPTSGGHGRVAGCDTRMAPTATAGRGCGHIGA</sequence>
<evidence type="ECO:0000313" key="2">
    <source>
        <dbReference type="EMBL" id="CAG9138291.1"/>
    </source>
</evidence>
<dbReference type="Proteomes" id="UP000653454">
    <property type="component" value="Unassembled WGS sequence"/>
</dbReference>
<dbReference type="AlphaFoldDB" id="A0A8S4GEL1"/>
<comment type="caution">
    <text evidence="2">The sequence shown here is derived from an EMBL/GenBank/DDBJ whole genome shotgun (WGS) entry which is preliminary data.</text>
</comment>
<name>A0A8S4GEL1_PLUXY</name>
<evidence type="ECO:0000313" key="3">
    <source>
        <dbReference type="Proteomes" id="UP000653454"/>
    </source>
</evidence>
<gene>
    <name evidence="2" type="ORF">PLXY2_LOCUS16544</name>
</gene>
<protein>
    <submittedName>
        <fullName evidence="2">(diamondback moth) hypothetical protein</fullName>
    </submittedName>
</protein>
<accession>A0A8S4GEL1</accession>
<keyword evidence="3" id="KW-1185">Reference proteome</keyword>
<organism evidence="2 3">
    <name type="scientific">Plutella xylostella</name>
    <name type="common">Diamondback moth</name>
    <name type="synonym">Plutella maculipennis</name>
    <dbReference type="NCBI Taxonomy" id="51655"/>
    <lineage>
        <taxon>Eukaryota</taxon>
        <taxon>Metazoa</taxon>
        <taxon>Ecdysozoa</taxon>
        <taxon>Arthropoda</taxon>
        <taxon>Hexapoda</taxon>
        <taxon>Insecta</taxon>
        <taxon>Pterygota</taxon>
        <taxon>Neoptera</taxon>
        <taxon>Endopterygota</taxon>
        <taxon>Lepidoptera</taxon>
        <taxon>Glossata</taxon>
        <taxon>Ditrysia</taxon>
        <taxon>Yponomeutoidea</taxon>
        <taxon>Plutellidae</taxon>
        <taxon>Plutella</taxon>
    </lineage>
</organism>